<evidence type="ECO:0000256" key="6">
    <source>
        <dbReference type="SAM" id="Phobius"/>
    </source>
</evidence>
<dbReference type="PANTHER" id="PTHR30065">
    <property type="entry name" value="FLAGELLAR BIOSYNTHETIC PROTEIN FLIR"/>
    <property type="match status" value="1"/>
</dbReference>
<feature type="transmembrane region" description="Helical" evidence="6">
    <location>
        <begin position="176"/>
        <end position="195"/>
    </location>
</feature>
<dbReference type="Pfam" id="PF01311">
    <property type="entry name" value="Bac_export_1"/>
    <property type="match status" value="1"/>
</dbReference>
<dbReference type="EMBL" id="UINC01082004">
    <property type="protein sequence ID" value="SVC26371.1"/>
    <property type="molecule type" value="Genomic_DNA"/>
</dbReference>
<dbReference type="InterPro" id="IPR002010">
    <property type="entry name" value="T3SS_IM_R"/>
</dbReference>
<keyword evidence="4 6" id="KW-1133">Transmembrane helix</keyword>
<gene>
    <name evidence="7" type="ORF">METZ01_LOCUS279225</name>
</gene>
<feature type="transmembrane region" description="Helical" evidence="6">
    <location>
        <begin position="6"/>
        <end position="27"/>
    </location>
</feature>
<keyword evidence="3 6" id="KW-0812">Transmembrane</keyword>
<feature type="transmembrane region" description="Helical" evidence="6">
    <location>
        <begin position="72"/>
        <end position="93"/>
    </location>
</feature>
<proteinExistence type="predicted"/>
<evidence type="ECO:0008006" key="8">
    <source>
        <dbReference type="Google" id="ProtNLM"/>
    </source>
</evidence>
<keyword evidence="5 6" id="KW-0472">Membrane</keyword>
<protein>
    <recommendedName>
        <fullName evidence="8">Flagellar biosynthetic protein FliR</fullName>
    </recommendedName>
</protein>
<keyword evidence="2" id="KW-1003">Cell membrane</keyword>
<evidence type="ECO:0000256" key="3">
    <source>
        <dbReference type="ARBA" id="ARBA00022692"/>
    </source>
</evidence>
<reference evidence="7" key="1">
    <citation type="submission" date="2018-05" db="EMBL/GenBank/DDBJ databases">
        <authorList>
            <person name="Lanie J.A."/>
            <person name="Ng W.-L."/>
            <person name="Kazmierczak K.M."/>
            <person name="Andrzejewski T.M."/>
            <person name="Davidsen T.M."/>
            <person name="Wayne K.J."/>
            <person name="Tettelin H."/>
            <person name="Glass J.I."/>
            <person name="Rusch D."/>
            <person name="Podicherti R."/>
            <person name="Tsui H.-C.T."/>
            <person name="Winkler M.E."/>
        </authorList>
    </citation>
    <scope>NUCLEOTIDE SEQUENCE</scope>
</reference>
<evidence type="ECO:0000256" key="5">
    <source>
        <dbReference type="ARBA" id="ARBA00023136"/>
    </source>
</evidence>
<accession>A0A382KUR2</accession>
<organism evidence="7">
    <name type="scientific">marine metagenome</name>
    <dbReference type="NCBI Taxonomy" id="408172"/>
    <lineage>
        <taxon>unclassified sequences</taxon>
        <taxon>metagenomes</taxon>
        <taxon>ecological metagenomes</taxon>
    </lineage>
</organism>
<evidence type="ECO:0000313" key="7">
    <source>
        <dbReference type="EMBL" id="SVC26371.1"/>
    </source>
</evidence>
<evidence type="ECO:0000256" key="4">
    <source>
        <dbReference type="ARBA" id="ARBA00022989"/>
    </source>
</evidence>
<dbReference type="AlphaFoldDB" id="A0A382KUR2"/>
<evidence type="ECO:0000256" key="1">
    <source>
        <dbReference type="ARBA" id="ARBA00004651"/>
    </source>
</evidence>
<dbReference type="GO" id="GO:0005886">
    <property type="term" value="C:plasma membrane"/>
    <property type="evidence" value="ECO:0007669"/>
    <property type="project" value="UniProtKB-SubCell"/>
</dbReference>
<name>A0A382KUR2_9ZZZZ</name>
<dbReference type="GO" id="GO:0006605">
    <property type="term" value="P:protein targeting"/>
    <property type="evidence" value="ECO:0007669"/>
    <property type="project" value="InterPro"/>
</dbReference>
<sequence>MQEFFLTWFMVFIRAGAMLSIFPIFSAAAMPMRIRIALAGFLAMLSMPGVSLPEGFLQSGSINFVGLIAKEVAFGLLLGFVCRLILFAVGLAGHHIGGQLGLQLSSLIAPGESTPSQTPAVMLQMITVMLMFSLDIHFELLMGFQQSYNVLTIGGGHLSDALFTEITGLCARTFVVALRIAAPIIAVGIVVNLLMMVLGRTIPEVNVFILSFSIRILVGVFLFGFTLSLAAREISNYLKQLPDDFVVVTRLLAGG</sequence>
<feature type="transmembrane region" description="Helical" evidence="6">
    <location>
        <begin position="34"/>
        <end position="52"/>
    </location>
</feature>
<comment type="subcellular location">
    <subcellularLocation>
        <location evidence="1">Cell membrane</location>
        <topology evidence="1">Multi-pass membrane protein</topology>
    </subcellularLocation>
</comment>
<dbReference type="PRINTS" id="PR00953">
    <property type="entry name" value="TYPE3IMRPROT"/>
</dbReference>
<dbReference type="PANTHER" id="PTHR30065:SF1">
    <property type="entry name" value="SURFACE PRESENTATION OF ANTIGENS PROTEIN SPAR"/>
    <property type="match status" value="1"/>
</dbReference>
<evidence type="ECO:0000256" key="2">
    <source>
        <dbReference type="ARBA" id="ARBA00022475"/>
    </source>
</evidence>
<feature type="transmembrane region" description="Helical" evidence="6">
    <location>
        <begin position="207"/>
        <end position="231"/>
    </location>
</feature>